<organism evidence="3 4">
    <name type="scientific">Phycomyces blakesleeanus</name>
    <dbReference type="NCBI Taxonomy" id="4837"/>
    <lineage>
        <taxon>Eukaryota</taxon>
        <taxon>Fungi</taxon>
        <taxon>Fungi incertae sedis</taxon>
        <taxon>Mucoromycota</taxon>
        <taxon>Mucoromycotina</taxon>
        <taxon>Mucoromycetes</taxon>
        <taxon>Mucorales</taxon>
        <taxon>Phycomycetaceae</taxon>
        <taxon>Phycomyces</taxon>
    </lineage>
</organism>
<feature type="compositionally biased region" description="Low complexity" evidence="1">
    <location>
        <begin position="681"/>
        <end position="699"/>
    </location>
</feature>
<evidence type="ECO:0000313" key="4">
    <source>
        <dbReference type="Proteomes" id="UP001448207"/>
    </source>
</evidence>
<dbReference type="InterPro" id="IPR016024">
    <property type="entry name" value="ARM-type_fold"/>
</dbReference>
<name>A0ABR3ANC1_PHYBL</name>
<dbReference type="Gene3D" id="1.10.510.10">
    <property type="entry name" value="Transferase(Phosphotransferase) domain 1"/>
    <property type="match status" value="1"/>
</dbReference>
<dbReference type="PANTHER" id="PTHR12984:SF6">
    <property type="entry name" value="SCY1-LIKE PROTEIN 2"/>
    <property type="match status" value="1"/>
</dbReference>
<feature type="region of interest" description="Disordered" evidence="1">
    <location>
        <begin position="654"/>
        <end position="771"/>
    </location>
</feature>
<feature type="compositionally biased region" description="Polar residues" evidence="1">
    <location>
        <begin position="761"/>
        <end position="771"/>
    </location>
</feature>
<dbReference type="Pfam" id="PF00069">
    <property type="entry name" value="Pkinase"/>
    <property type="match status" value="1"/>
</dbReference>
<evidence type="ECO:0000256" key="1">
    <source>
        <dbReference type="SAM" id="MobiDB-lite"/>
    </source>
</evidence>
<feature type="compositionally biased region" description="Polar residues" evidence="1">
    <location>
        <begin position="814"/>
        <end position="823"/>
    </location>
</feature>
<dbReference type="InterPro" id="IPR011989">
    <property type="entry name" value="ARM-like"/>
</dbReference>
<keyword evidence="4" id="KW-1185">Reference proteome</keyword>
<dbReference type="EMBL" id="JBCLYO010000024">
    <property type="protein sequence ID" value="KAL0078586.1"/>
    <property type="molecule type" value="Genomic_DNA"/>
</dbReference>
<reference evidence="3 4" key="1">
    <citation type="submission" date="2024-04" db="EMBL/GenBank/DDBJ databases">
        <title>Symmetric and asymmetric DNA N6-adenine methylation regulates different biological responses in Mucorales.</title>
        <authorList>
            <consortium name="Lawrence Berkeley National Laboratory"/>
            <person name="Lax C."/>
            <person name="Mondo S.J."/>
            <person name="Osorio-Concepcion M."/>
            <person name="Muszewska A."/>
            <person name="Corrochano-Luque M."/>
            <person name="Gutierrez G."/>
            <person name="Riley R."/>
            <person name="Lipzen A."/>
            <person name="Guo J."/>
            <person name="Hundley H."/>
            <person name="Amirebrahimi M."/>
            <person name="Ng V."/>
            <person name="Lorenzo-Gutierrez D."/>
            <person name="Binder U."/>
            <person name="Yang J."/>
            <person name="Song Y."/>
            <person name="Canovas D."/>
            <person name="Navarro E."/>
            <person name="Freitag M."/>
            <person name="Gabaldon T."/>
            <person name="Grigoriev I.V."/>
            <person name="Corrochano L.M."/>
            <person name="Nicolas F.E."/>
            <person name="Garre V."/>
        </authorList>
    </citation>
    <scope>NUCLEOTIDE SEQUENCE [LARGE SCALE GENOMIC DNA]</scope>
    <source>
        <strain evidence="3 4">L51</strain>
    </source>
</reference>
<dbReference type="InterPro" id="IPR011009">
    <property type="entry name" value="Kinase-like_dom_sf"/>
</dbReference>
<evidence type="ECO:0000259" key="2">
    <source>
        <dbReference type="PROSITE" id="PS50011"/>
    </source>
</evidence>
<feature type="domain" description="Protein kinase" evidence="2">
    <location>
        <begin position="20"/>
        <end position="308"/>
    </location>
</feature>
<dbReference type="InterPro" id="IPR000719">
    <property type="entry name" value="Prot_kinase_dom"/>
</dbReference>
<feature type="non-terminal residue" evidence="3">
    <location>
        <position position="1"/>
    </location>
</feature>
<dbReference type="Gene3D" id="3.30.200.20">
    <property type="entry name" value="Phosphorylase Kinase, domain 1"/>
    <property type="match status" value="1"/>
</dbReference>
<feature type="compositionally biased region" description="Low complexity" evidence="1">
    <location>
        <begin position="724"/>
        <end position="741"/>
    </location>
</feature>
<dbReference type="Proteomes" id="UP001448207">
    <property type="component" value="Unassembled WGS sequence"/>
</dbReference>
<gene>
    <name evidence="3" type="ORF">J3Q64DRAFT_1765300</name>
</gene>
<protein>
    <submittedName>
        <fullName evidence="3">Kinase-like domain-containing protein</fullName>
    </submittedName>
</protein>
<dbReference type="SUPFAM" id="SSF48371">
    <property type="entry name" value="ARM repeat"/>
    <property type="match status" value="1"/>
</dbReference>
<proteinExistence type="predicted"/>
<dbReference type="PROSITE" id="PS50011">
    <property type="entry name" value="PROTEIN_KINASE_DOM"/>
    <property type="match status" value="1"/>
</dbReference>
<accession>A0ABR3ANC1</accession>
<dbReference type="InterPro" id="IPR051177">
    <property type="entry name" value="CIK-Related_Protein"/>
</dbReference>
<evidence type="ECO:0000313" key="3">
    <source>
        <dbReference type="EMBL" id="KAL0078586.1"/>
    </source>
</evidence>
<feature type="region of interest" description="Disordered" evidence="1">
    <location>
        <begin position="814"/>
        <end position="861"/>
    </location>
</feature>
<dbReference type="CDD" id="cd14011">
    <property type="entry name" value="PK_SCY1_like"/>
    <property type="match status" value="1"/>
</dbReference>
<dbReference type="Gene3D" id="1.25.10.10">
    <property type="entry name" value="Leucine-rich Repeat Variant"/>
    <property type="match status" value="1"/>
</dbReference>
<feature type="compositionally biased region" description="Polar residues" evidence="1">
    <location>
        <begin position="700"/>
        <end position="713"/>
    </location>
</feature>
<feature type="compositionally biased region" description="Low complexity" evidence="1">
    <location>
        <begin position="831"/>
        <end position="846"/>
    </location>
</feature>
<dbReference type="PANTHER" id="PTHR12984">
    <property type="entry name" value="SCY1-RELATED S/T PROTEIN KINASE-LIKE"/>
    <property type="match status" value="1"/>
</dbReference>
<comment type="caution">
    <text evidence="3">The sequence shown here is derived from an EMBL/GenBank/DDBJ whole genome shotgun (WGS) entry which is preliminary data.</text>
</comment>
<dbReference type="SUPFAM" id="SSF56112">
    <property type="entry name" value="Protein kinase-like (PK-like)"/>
    <property type="match status" value="1"/>
</dbReference>
<sequence length="861" mass="95376">MSSAFYSFLNSITNSITSRYEIKSQISSVGLWKIYLGVRKTTGKQVAIFIFEKKALDSTLKRERGASRNDTERVYELLKKEASHLARLRHPSILEVVEPVTESRSSIAFATEPLYGALSHLVKSADNYSSQSEQEFELDELEIQKGLLQVGKGLQFLSDAKVVHHNLTPDAVFVNSKGDWKIGGLGFGIFLNNTTESSADGYDYNEYIPDQCQIDLDYAAPEYVLNNEITQANDIFSLGCIAYAVHNKGVSLLQTFNNRRTYERKIQAIETLDFSKMPPHLQGVIRRLLARQPSQRLTIEEFQKSKYFDNLLVSTMKFMESFPEKTREEKAQFMKGLSRVLSQFPNRILKRKILPSLIEELKDHQLLPYTVPNILLITQELTQEEFCSLVLPSLKPVFLIRDPPQNMIVLLEKLDVFQQKTPREVFRDDVMPLLYACLESPAPSVQEKALRIVPSLCESLDYTTIKSSLFPRVQALFVQTTILSVKVSTLICFHAMIKTIDKFTMQEKLVPMLKNIKTKEPAVMLATLAVYDEMGNHLDKEIVATEILPQLWKMSFGPLLNVDQFKKFMKTIRELTTRVEESHTRHLQEVKSLEDQTQSVSANSALANNINHTVGDETVSFESLVQGKALQPVQQLHSIQQIQPVQPVKENNDDIFGAFQTNGNSNGTGLGITPTPVAPTSSVFSGNSGWSSNNNQSGSKASQFIATTTSNHRPSSVPKPAPLLAPSAPTSRPTPASSNNSWTMAPPPSNRAPQNIPMLSGPSSYNTSQTTVPPLSSIANLSIKQPSGGSNYAALQSLVSTGSGSMMPLIASSPVPQQSNTSGMGLLQPMSSRPVQSNSSVSNNGSIGHKLNNLNAFDPLG</sequence>